<feature type="compositionally biased region" description="Basic residues" evidence="1">
    <location>
        <begin position="1"/>
        <end position="41"/>
    </location>
</feature>
<dbReference type="InterPro" id="IPR050213">
    <property type="entry name" value="GST_superfamily"/>
</dbReference>
<keyword evidence="5" id="KW-1185">Reference proteome</keyword>
<dbReference type="SUPFAM" id="SSF47616">
    <property type="entry name" value="GST C-terminal domain-like"/>
    <property type="match status" value="1"/>
</dbReference>
<feature type="region of interest" description="Disordered" evidence="1">
    <location>
        <begin position="1"/>
        <end position="46"/>
    </location>
</feature>
<dbReference type="InterPro" id="IPR040079">
    <property type="entry name" value="Glutathione_S-Trfase"/>
</dbReference>
<dbReference type="AlphaFoldDB" id="A0AA36MVA8"/>
<dbReference type="EMBL" id="CAUJNA010001524">
    <property type="protein sequence ID" value="CAJ1387458.1"/>
    <property type="molecule type" value="Genomic_DNA"/>
</dbReference>
<evidence type="ECO:0008006" key="6">
    <source>
        <dbReference type="Google" id="ProtNLM"/>
    </source>
</evidence>
<dbReference type="SUPFAM" id="SSF52833">
    <property type="entry name" value="Thioredoxin-like"/>
    <property type="match status" value="1"/>
</dbReference>
<accession>A0AA36MVA8</accession>
<comment type="caution">
    <text evidence="4">The sequence shown here is derived from an EMBL/GenBank/DDBJ whole genome shotgun (WGS) entry which is preliminary data.</text>
</comment>
<evidence type="ECO:0000256" key="1">
    <source>
        <dbReference type="SAM" id="MobiDB-lite"/>
    </source>
</evidence>
<evidence type="ECO:0000259" key="2">
    <source>
        <dbReference type="PROSITE" id="PS50404"/>
    </source>
</evidence>
<reference evidence="4" key="1">
    <citation type="submission" date="2023-08" db="EMBL/GenBank/DDBJ databases">
        <authorList>
            <person name="Chen Y."/>
            <person name="Shah S."/>
            <person name="Dougan E. K."/>
            <person name="Thang M."/>
            <person name="Chan C."/>
        </authorList>
    </citation>
    <scope>NUCLEOTIDE SEQUENCE</scope>
</reference>
<protein>
    <recommendedName>
        <fullName evidence="6">Glutathione S-transferase</fullName>
    </recommendedName>
</protein>
<dbReference type="Pfam" id="PF02798">
    <property type="entry name" value="GST_N"/>
    <property type="match status" value="1"/>
</dbReference>
<dbReference type="InterPro" id="IPR036249">
    <property type="entry name" value="Thioredoxin-like_sf"/>
</dbReference>
<organism evidence="4 5">
    <name type="scientific">Effrenium voratum</name>
    <dbReference type="NCBI Taxonomy" id="2562239"/>
    <lineage>
        <taxon>Eukaryota</taxon>
        <taxon>Sar</taxon>
        <taxon>Alveolata</taxon>
        <taxon>Dinophyceae</taxon>
        <taxon>Suessiales</taxon>
        <taxon>Symbiodiniaceae</taxon>
        <taxon>Effrenium</taxon>
    </lineage>
</organism>
<name>A0AA36MVA8_9DINO</name>
<dbReference type="SFLD" id="SFLDS00019">
    <property type="entry name" value="Glutathione_Transferase_(cytos"/>
    <property type="match status" value="1"/>
</dbReference>
<dbReference type="PANTHER" id="PTHR11571:SF150">
    <property type="entry name" value="GLUTATHIONE S-TRANSFERASE"/>
    <property type="match status" value="1"/>
</dbReference>
<dbReference type="PROSITE" id="PS50404">
    <property type="entry name" value="GST_NTER"/>
    <property type="match status" value="1"/>
</dbReference>
<dbReference type="Proteomes" id="UP001178507">
    <property type="component" value="Unassembled WGS sequence"/>
</dbReference>
<dbReference type="PANTHER" id="PTHR11571">
    <property type="entry name" value="GLUTATHIONE S-TRANSFERASE"/>
    <property type="match status" value="1"/>
</dbReference>
<dbReference type="Gene3D" id="1.20.1050.10">
    <property type="match status" value="1"/>
</dbReference>
<dbReference type="GO" id="GO:0004364">
    <property type="term" value="F:glutathione transferase activity"/>
    <property type="evidence" value="ECO:0007669"/>
    <property type="project" value="TreeGrafter"/>
</dbReference>
<sequence>MPKRAAQRPKPKPKAKPRAARAAKRPAALKRPAAKTRRKATPRPQRSWFQRWAPTWPWSRMAFLPHHMRLLACAESKNPGAEALRLALSYAGLSYEERRLSPEECQQMLLRGELPPLPVLVVDGQFQLSQVNAILRYVAKLSHGSCGLYPEDPVKSACVDAVMDDCAEMSATFACLQQPERLGLGLEACVERAQQSAKDTVAPRYLDHFERALREAPYGWVAKTKYPSIADFAVACHLRQLFGLPLLKGLDMSRYPQIMAHIDKVIHLDFQHAAG</sequence>
<proteinExistence type="predicted"/>
<evidence type="ECO:0000259" key="3">
    <source>
        <dbReference type="PROSITE" id="PS50405"/>
    </source>
</evidence>
<dbReference type="InterPro" id="IPR004045">
    <property type="entry name" value="Glutathione_S-Trfase_N"/>
</dbReference>
<dbReference type="PROSITE" id="PS50405">
    <property type="entry name" value="GST_CTER"/>
    <property type="match status" value="1"/>
</dbReference>
<dbReference type="Gene3D" id="3.40.30.10">
    <property type="entry name" value="Glutaredoxin"/>
    <property type="match status" value="1"/>
</dbReference>
<evidence type="ECO:0000313" key="5">
    <source>
        <dbReference type="Proteomes" id="UP001178507"/>
    </source>
</evidence>
<gene>
    <name evidence="4" type="ORF">EVOR1521_LOCUS13536</name>
</gene>
<evidence type="ECO:0000313" key="4">
    <source>
        <dbReference type="EMBL" id="CAJ1387458.1"/>
    </source>
</evidence>
<feature type="domain" description="GST C-terminal" evidence="3">
    <location>
        <begin position="152"/>
        <end position="275"/>
    </location>
</feature>
<dbReference type="CDD" id="cd03039">
    <property type="entry name" value="GST_N_Sigma_like"/>
    <property type="match status" value="1"/>
</dbReference>
<dbReference type="InterPro" id="IPR010987">
    <property type="entry name" value="Glutathione-S-Trfase_C-like"/>
</dbReference>
<dbReference type="InterPro" id="IPR036282">
    <property type="entry name" value="Glutathione-S-Trfase_C_sf"/>
</dbReference>
<feature type="domain" description="GST N-terminal" evidence="2">
    <location>
        <begin position="68"/>
        <end position="146"/>
    </location>
</feature>
<dbReference type="GO" id="GO:0006749">
    <property type="term" value="P:glutathione metabolic process"/>
    <property type="evidence" value="ECO:0007669"/>
    <property type="project" value="TreeGrafter"/>
</dbReference>